<reference evidence="2 3" key="1">
    <citation type="journal article" date="2011" name="J. Biotechnol.">
        <title>High-quality genome sequence of Pichia pastoris CBS7435.</title>
        <authorList>
            <person name="Kuberl A."/>
            <person name="Schneider J."/>
            <person name="Thallinger G.G."/>
            <person name="Anderl I."/>
            <person name="Wibberg D."/>
            <person name="Hajek T."/>
            <person name="Jaenicke S."/>
            <person name="Brinkrolf K."/>
            <person name="Goesmann A."/>
            <person name="Szczepanowski R."/>
            <person name="Puhler A."/>
            <person name="Schwab H."/>
            <person name="Glieder A."/>
            <person name="Pichler H."/>
        </authorList>
    </citation>
    <scope>NUCLEOTIDE SEQUENCE [LARGE SCALE GENOMIC DNA]</scope>
    <source>
        <strain evidence="3">ATCC 76273 / CBS 7435 / CECT 11047 / NRRL Y-11430 / Wegner 21-1</strain>
    </source>
</reference>
<evidence type="ECO:0000259" key="1">
    <source>
        <dbReference type="Pfam" id="PF17032"/>
    </source>
</evidence>
<dbReference type="InterPro" id="IPR031493">
    <property type="entry name" value="Zinc_ribbon_15"/>
</dbReference>
<evidence type="ECO:0000313" key="3">
    <source>
        <dbReference type="Proteomes" id="UP000006853"/>
    </source>
</evidence>
<dbReference type="Pfam" id="PF17032">
    <property type="entry name" value="Zn_ribbon_15"/>
    <property type="match status" value="1"/>
</dbReference>
<sequence>MSDLEGHHYYCSRCHNVSMEAIKHRKFFSLFWIPVVPIHLNKRLKCSICGAYRDLPKEEVKRMIAEKV</sequence>
<dbReference type="PANTHER" id="PTHR28139:SF1">
    <property type="entry name" value="UPF0768 PROTEIN YBL029C-A"/>
    <property type="match status" value="1"/>
</dbReference>
<feature type="domain" description="Zinc-ribbon 15" evidence="1">
    <location>
        <begin position="10"/>
        <end position="52"/>
    </location>
</feature>
<accession>A0A1G4KPR4</accession>
<dbReference type="Proteomes" id="UP000006853">
    <property type="component" value="Chromosome 2"/>
</dbReference>
<dbReference type="AlphaFoldDB" id="A0A1G4KPR4"/>
<protein>
    <recommendedName>
        <fullName evidence="1">Zinc-ribbon 15 domain-containing protein</fullName>
    </recommendedName>
</protein>
<keyword evidence="3" id="KW-1185">Reference proteome</keyword>
<evidence type="ECO:0000313" key="2">
    <source>
        <dbReference type="EMBL" id="SCV11996.1"/>
    </source>
</evidence>
<gene>
    <name evidence="2" type="ordered locus">PP7435_Chr2-1660</name>
</gene>
<reference evidence="2 3" key="2">
    <citation type="journal article" date="2016" name="FEMS Yeast Res.">
        <title>Curation of the genome annotation of Pichia pastoris (Komagataella phaffii) CBS7435 from gene level to protein function.</title>
        <authorList>
            <person name="Valli M."/>
            <person name="Tatto N.E."/>
            <person name="Peymann A."/>
            <person name="Gruber C."/>
            <person name="Landes N."/>
            <person name="Ekker H."/>
            <person name="Thallinger G.G."/>
            <person name="Mattanovich D."/>
            <person name="Gasser B."/>
            <person name="Graf A.B."/>
        </authorList>
    </citation>
    <scope>GENOME REANNOTATION</scope>
    <source>
        <strain evidence="2 3">ATCC 76273 / CBS 7435 / CECT 11047 / NRRL Y-11430 / Wegner 21-1</strain>
    </source>
</reference>
<name>A0A1G4KPR4_KOMPC</name>
<proteinExistence type="predicted"/>
<organism evidence="2 3">
    <name type="scientific">Komagataella phaffii (strain ATCC 76273 / CBS 7435 / CECT 11047 / NRRL Y-11430 / Wegner 21-1)</name>
    <name type="common">Yeast</name>
    <name type="synonym">Pichia pastoris</name>
    <dbReference type="NCBI Taxonomy" id="981350"/>
    <lineage>
        <taxon>Eukaryota</taxon>
        <taxon>Fungi</taxon>
        <taxon>Dikarya</taxon>
        <taxon>Ascomycota</taxon>
        <taxon>Saccharomycotina</taxon>
        <taxon>Pichiomycetes</taxon>
        <taxon>Pichiales</taxon>
        <taxon>Pichiaceae</taxon>
        <taxon>Komagataella</taxon>
    </lineage>
</organism>
<dbReference type="EMBL" id="FR839629">
    <property type="protein sequence ID" value="SCV11996.1"/>
    <property type="molecule type" value="Genomic_DNA"/>
</dbReference>
<dbReference type="PANTHER" id="PTHR28139">
    <property type="entry name" value="UPF0768 PROTEIN YBL029C-A"/>
    <property type="match status" value="1"/>
</dbReference>